<dbReference type="EMBL" id="JAUMKJ010000011">
    <property type="protein sequence ID" value="MDO3677575.1"/>
    <property type="molecule type" value="Genomic_DNA"/>
</dbReference>
<protein>
    <submittedName>
        <fullName evidence="1">Uncharacterized protein</fullName>
    </submittedName>
</protein>
<accession>A0ABT8V7Z2</accession>
<organism evidence="1 2">
    <name type="scientific">Paenibacillus ehimensis</name>
    <dbReference type="NCBI Taxonomy" id="79264"/>
    <lineage>
        <taxon>Bacteria</taxon>
        <taxon>Bacillati</taxon>
        <taxon>Bacillota</taxon>
        <taxon>Bacilli</taxon>
        <taxon>Bacillales</taxon>
        <taxon>Paenibacillaceae</taxon>
        <taxon>Paenibacillus</taxon>
    </lineage>
</organism>
<evidence type="ECO:0000313" key="1">
    <source>
        <dbReference type="EMBL" id="MDO3677575.1"/>
    </source>
</evidence>
<comment type="caution">
    <text evidence="1">The sequence shown here is derived from an EMBL/GenBank/DDBJ whole genome shotgun (WGS) entry which is preliminary data.</text>
</comment>
<dbReference type="RefSeq" id="WP_281281412.1">
    <property type="nucleotide sequence ID" value="NZ_JAUMKJ010000011.1"/>
</dbReference>
<dbReference type="Proteomes" id="UP001168883">
    <property type="component" value="Unassembled WGS sequence"/>
</dbReference>
<gene>
    <name evidence="1" type="ORF">Q3C12_11245</name>
</gene>
<reference evidence="1" key="1">
    <citation type="submission" date="2023-07" db="EMBL/GenBank/DDBJ databases">
        <authorList>
            <person name="Aktuganov G."/>
            <person name="Boyko T."/>
            <person name="Delegan Y."/>
            <person name="Galimzianova N."/>
            <person name="Gilvanova E."/>
            <person name="Korobov V."/>
            <person name="Kuzmina L."/>
            <person name="Melentiev A."/>
            <person name="Milman P."/>
            <person name="Ryabova A."/>
            <person name="Stupak E."/>
            <person name="Yasakov T."/>
            <person name="Zharikova N."/>
            <person name="Zhurenko E."/>
        </authorList>
    </citation>
    <scope>NUCLEOTIDE SEQUENCE</scope>
    <source>
        <strain evidence="1">IB-739</strain>
    </source>
</reference>
<keyword evidence="2" id="KW-1185">Reference proteome</keyword>
<proteinExistence type="predicted"/>
<evidence type="ECO:0000313" key="2">
    <source>
        <dbReference type="Proteomes" id="UP001168883"/>
    </source>
</evidence>
<sequence length="40" mass="4441">MKAFILMLVLGFGLFSGTQYLEIIQSPPSIIKLLDHGADY</sequence>
<name>A0ABT8V7Z2_9BACL</name>